<dbReference type="AlphaFoldDB" id="A0AAV7IGK5"/>
<gene>
    <name evidence="1" type="ORF">KQX54_017915</name>
</gene>
<evidence type="ECO:0000313" key="2">
    <source>
        <dbReference type="Proteomes" id="UP000826195"/>
    </source>
</evidence>
<proteinExistence type="predicted"/>
<evidence type="ECO:0008006" key="3">
    <source>
        <dbReference type="Google" id="ProtNLM"/>
    </source>
</evidence>
<evidence type="ECO:0000313" key="1">
    <source>
        <dbReference type="EMBL" id="KAH0550182.1"/>
    </source>
</evidence>
<accession>A0AAV7IGK5</accession>
<sequence length="101" mass="10930">MGMKMRIGEATKTYVYRSKGDEDCAAAERGLISPATSRITNNRYTFALAVKAKPPETTVTLTYSLSHPGGMLVATKEFAERSRLLVFASGIEGAGAEQRKV</sequence>
<organism evidence="1 2">
    <name type="scientific">Cotesia glomerata</name>
    <name type="common">Lepidopteran parasitic wasp</name>
    <name type="synonym">Apanteles glomeratus</name>
    <dbReference type="NCBI Taxonomy" id="32391"/>
    <lineage>
        <taxon>Eukaryota</taxon>
        <taxon>Metazoa</taxon>
        <taxon>Ecdysozoa</taxon>
        <taxon>Arthropoda</taxon>
        <taxon>Hexapoda</taxon>
        <taxon>Insecta</taxon>
        <taxon>Pterygota</taxon>
        <taxon>Neoptera</taxon>
        <taxon>Endopterygota</taxon>
        <taxon>Hymenoptera</taxon>
        <taxon>Apocrita</taxon>
        <taxon>Ichneumonoidea</taxon>
        <taxon>Braconidae</taxon>
        <taxon>Microgastrinae</taxon>
        <taxon>Cotesia</taxon>
    </lineage>
</organism>
<keyword evidence="2" id="KW-1185">Reference proteome</keyword>
<dbReference type="EMBL" id="JAHXZJ010001864">
    <property type="protein sequence ID" value="KAH0550182.1"/>
    <property type="molecule type" value="Genomic_DNA"/>
</dbReference>
<name>A0AAV7IGK5_COTGL</name>
<reference evidence="1 2" key="1">
    <citation type="journal article" date="2021" name="J. Hered.">
        <title>A chromosome-level genome assembly of the parasitoid wasp, Cotesia glomerata (Hymenoptera: Braconidae).</title>
        <authorList>
            <person name="Pinto B.J."/>
            <person name="Weis J.J."/>
            <person name="Gamble T."/>
            <person name="Ode P.J."/>
            <person name="Paul R."/>
            <person name="Zaspel J.M."/>
        </authorList>
    </citation>
    <scope>NUCLEOTIDE SEQUENCE [LARGE SCALE GENOMIC DNA]</scope>
    <source>
        <strain evidence="1">CgM1</strain>
    </source>
</reference>
<protein>
    <recommendedName>
        <fullName evidence="3">Vitellogenin</fullName>
    </recommendedName>
</protein>
<dbReference type="Proteomes" id="UP000826195">
    <property type="component" value="Unassembled WGS sequence"/>
</dbReference>
<comment type="caution">
    <text evidence="1">The sequence shown here is derived from an EMBL/GenBank/DDBJ whole genome shotgun (WGS) entry which is preliminary data.</text>
</comment>